<dbReference type="InterPro" id="IPR025944">
    <property type="entry name" value="Sigma_54_int_dom_CS"/>
</dbReference>
<keyword evidence="2" id="KW-0067">ATP-binding</keyword>
<evidence type="ECO:0000256" key="4">
    <source>
        <dbReference type="ARBA" id="ARBA00023163"/>
    </source>
</evidence>
<dbReference type="GO" id="GO:0000160">
    <property type="term" value="P:phosphorelay signal transduction system"/>
    <property type="evidence" value="ECO:0007669"/>
    <property type="project" value="InterPro"/>
</dbReference>
<evidence type="ECO:0000256" key="3">
    <source>
        <dbReference type="ARBA" id="ARBA00023015"/>
    </source>
</evidence>
<dbReference type="InterPro" id="IPR025662">
    <property type="entry name" value="Sigma_54_int_dom_ATP-bd_1"/>
</dbReference>
<dbReference type="AlphaFoldDB" id="A0A8J7RQX0"/>
<protein>
    <submittedName>
        <fullName evidence="9">Sigma-54-dependent Fis family transcriptional regulator</fullName>
    </submittedName>
</protein>
<accession>A0A8J7RQX0</accession>
<dbReference type="InterPro" id="IPR003593">
    <property type="entry name" value="AAA+_ATPase"/>
</dbReference>
<evidence type="ECO:0000313" key="10">
    <source>
        <dbReference type="Proteomes" id="UP000673975"/>
    </source>
</evidence>
<dbReference type="InterPro" id="IPR009057">
    <property type="entry name" value="Homeodomain-like_sf"/>
</dbReference>
<dbReference type="GO" id="GO:0006355">
    <property type="term" value="P:regulation of DNA-templated transcription"/>
    <property type="evidence" value="ECO:0007669"/>
    <property type="project" value="InterPro"/>
</dbReference>
<dbReference type="SMART" id="SM00382">
    <property type="entry name" value="AAA"/>
    <property type="match status" value="1"/>
</dbReference>
<dbReference type="Gene3D" id="3.40.50.300">
    <property type="entry name" value="P-loop containing nucleotide triphosphate hydrolases"/>
    <property type="match status" value="1"/>
</dbReference>
<dbReference type="InterPro" id="IPR001789">
    <property type="entry name" value="Sig_transdc_resp-reg_receiver"/>
</dbReference>
<dbReference type="PROSITE" id="PS00675">
    <property type="entry name" value="SIGMA54_INTERACT_1"/>
    <property type="match status" value="1"/>
</dbReference>
<keyword evidence="10" id="KW-1185">Reference proteome</keyword>
<dbReference type="InterPro" id="IPR002197">
    <property type="entry name" value="HTH_Fis"/>
</dbReference>
<dbReference type="Gene3D" id="3.40.50.2300">
    <property type="match status" value="1"/>
</dbReference>
<dbReference type="PRINTS" id="PR01590">
    <property type="entry name" value="HTHFIS"/>
</dbReference>
<evidence type="ECO:0000259" key="7">
    <source>
        <dbReference type="PROSITE" id="PS50045"/>
    </source>
</evidence>
<feature type="modified residue" description="4-aspartylphosphate" evidence="5">
    <location>
        <position position="51"/>
    </location>
</feature>
<dbReference type="Pfam" id="PF02954">
    <property type="entry name" value="HTH_8"/>
    <property type="match status" value="1"/>
</dbReference>
<name>A0A8J7RQX0_9BACT</name>
<dbReference type="SMART" id="SM00448">
    <property type="entry name" value="REC"/>
    <property type="match status" value="1"/>
</dbReference>
<comment type="caution">
    <text evidence="9">The sequence shown here is derived from an EMBL/GenBank/DDBJ whole genome shotgun (WGS) entry which is preliminary data.</text>
</comment>
<proteinExistence type="predicted"/>
<dbReference type="PROSITE" id="PS50110">
    <property type="entry name" value="RESPONSE_REGULATORY"/>
    <property type="match status" value="1"/>
</dbReference>
<sequence length="451" mass="50945">MKILIVEDEKITRITLANLLDKEGYEVQSVADGSKGHELVCENSYDVVITDLRLPGKGGLDILNAAKENNPECEVIVITAYASVETAVSALKKGAYDYITKPLSPEKFISLMNNIHQYHEVRDENQQLKKRLEQIESKTIIGNSPPMRKLLETVENVASHDYTVLIQGESGTGKEVVARALHRHSTRKDKPFIAINCAAIPETLVESELFGHEKGAFSGAIQQHEGYFERADGGTIFIDDIDDFPLHLQVKLLRVLQERQFVRVGGSETVNVDVRVICATKIDLEEQVRKNEFREDLYYRLHIIPVHIPPLRDRKEDIPNLVNHFFGKHDAGHMLSDLDPAFYEALMQYNWPGNVRQLENTVERVIATSDPDIVTDLINERSAPNGETGSDDDAEGDDYPPFEQYMHNKEKEIINWALREADNNISRAAKLLDLPRGTLRSKLKKLDENGA</sequence>
<dbReference type="PROSITE" id="PS00688">
    <property type="entry name" value="SIGMA54_INTERACT_3"/>
    <property type="match status" value="1"/>
</dbReference>
<dbReference type="Proteomes" id="UP000673975">
    <property type="component" value="Unassembled WGS sequence"/>
</dbReference>
<dbReference type="Pfam" id="PF00158">
    <property type="entry name" value="Sigma54_activat"/>
    <property type="match status" value="1"/>
</dbReference>
<keyword evidence="5" id="KW-0597">Phosphoprotein</keyword>
<dbReference type="InterPro" id="IPR027417">
    <property type="entry name" value="P-loop_NTPase"/>
</dbReference>
<dbReference type="RefSeq" id="WP_210509759.1">
    <property type="nucleotide sequence ID" value="NZ_JAFIDN010000001.1"/>
</dbReference>
<feature type="compositionally biased region" description="Acidic residues" evidence="6">
    <location>
        <begin position="389"/>
        <end position="400"/>
    </location>
</feature>
<keyword evidence="3" id="KW-0805">Transcription regulation</keyword>
<dbReference type="InterPro" id="IPR058031">
    <property type="entry name" value="AAA_lid_NorR"/>
</dbReference>
<organism evidence="9 10">
    <name type="scientific">Natronogracilivirga saccharolytica</name>
    <dbReference type="NCBI Taxonomy" id="2812953"/>
    <lineage>
        <taxon>Bacteria</taxon>
        <taxon>Pseudomonadati</taxon>
        <taxon>Balneolota</taxon>
        <taxon>Balneolia</taxon>
        <taxon>Balneolales</taxon>
        <taxon>Cyclonatronaceae</taxon>
        <taxon>Natronogracilivirga</taxon>
    </lineage>
</organism>
<dbReference type="GO" id="GO:0043565">
    <property type="term" value="F:sequence-specific DNA binding"/>
    <property type="evidence" value="ECO:0007669"/>
    <property type="project" value="InterPro"/>
</dbReference>
<dbReference type="SUPFAM" id="SSF52540">
    <property type="entry name" value="P-loop containing nucleoside triphosphate hydrolases"/>
    <property type="match status" value="1"/>
</dbReference>
<evidence type="ECO:0000256" key="5">
    <source>
        <dbReference type="PROSITE-ProRule" id="PRU00169"/>
    </source>
</evidence>
<dbReference type="FunFam" id="3.40.50.300:FF:000006">
    <property type="entry name" value="DNA-binding transcriptional regulator NtrC"/>
    <property type="match status" value="1"/>
</dbReference>
<gene>
    <name evidence="9" type="ORF">NATSA_01615</name>
</gene>
<feature type="domain" description="Sigma-54 factor interaction" evidence="7">
    <location>
        <begin position="140"/>
        <end position="367"/>
    </location>
</feature>
<feature type="region of interest" description="Disordered" evidence="6">
    <location>
        <begin position="378"/>
        <end position="403"/>
    </location>
</feature>
<dbReference type="EMBL" id="JAFIDN010000001">
    <property type="protein sequence ID" value="MBP3191352.1"/>
    <property type="molecule type" value="Genomic_DNA"/>
</dbReference>
<dbReference type="PROSITE" id="PS50045">
    <property type="entry name" value="SIGMA54_INTERACT_4"/>
    <property type="match status" value="1"/>
</dbReference>
<keyword evidence="1" id="KW-0547">Nucleotide-binding</keyword>
<dbReference type="Pfam" id="PF00072">
    <property type="entry name" value="Response_reg"/>
    <property type="match status" value="1"/>
</dbReference>
<evidence type="ECO:0000256" key="2">
    <source>
        <dbReference type="ARBA" id="ARBA00022840"/>
    </source>
</evidence>
<reference evidence="9" key="1">
    <citation type="submission" date="2021-02" db="EMBL/GenBank/DDBJ databases">
        <title>Natronogracilivirga saccharolytica gen. nov. sp. nov. a new anaerobic, haloalkiliphilic carbohydrate-fermenting bacterium from soda lake and proposing of Cyclonatronumiaceae fam. nov. in the phylum Balneolaeota.</title>
        <authorList>
            <person name="Zhilina T.N."/>
            <person name="Sorokin D.Y."/>
            <person name="Zavarzina D.G."/>
            <person name="Toshchakov S.V."/>
            <person name="Kublanov I.V."/>
        </authorList>
    </citation>
    <scope>NUCLEOTIDE SEQUENCE</scope>
    <source>
        <strain evidence="9">Z-1702</strain>
    </source>
</reference>
<dbReference type="CDD" id="cd00009">
    <property type="entry name" value="AAA"/>
    <property type="match status" value="1"/>
</dbReference>
<feature type="domain" description="Response regulatory" evidence="8">
    <location>
        <begin position="2"/>
        <end position="116"/>
    </location>
</feature>
<dbReference type="Pfam" id="PF25601">
    <property type="entry name" value="AAA_lid_14"/>
    <property type="match status" value="1"/>
</dbReference>
<evidence type="ECO:0000256" key="6">
    <source>
        <dbReference type="SAM" id="MobiDB-lite"/>
    </source>
</evidence>
<dbReference type="PANTHER" id="PTHR32071">
    <property type="entry name" value="TRANSCRIPTIONAL REGULATORY PROTEIN"/>
    <property type="match status" value="1"/>
</dbReference>
<evidence type="ECO:0000256" key="1">
    <source>
        <dbReference type="ARBA" id="ARBA00022741"/>
    </source>
</evidence>
<evidence type="ECO:0000259" key="8">
    <source>
        <dbReference type="PROSITE" id="PS50110"/>
    </source>
</evidence>
<dbReference type="Gene3D" id="1.10.8.60">
    <property type="match status" value="1"/>
</dbReference>
<dbReference type="InterPro" id="IPR002078">
    <property type="entry name" value="Sigma_54_int"/>
</dbReference>
<dbReference type="Gene3D" id="1.10.10.60">
    <property type="entry name" value="Homeodomain-like"/>
    <property type="match status" value="1"/>
</dbReference>
<dbReference type="SUPFAM" id="SSF52172">
    <property type="entry name" value="CheY-like"/>
    <property type="match status" value="1"/>
</dbReference>
<dbReference type="PANTHER" id="PTHR32071:SF113">
    <property type="entry name" value="ALGINATE BIOSYNTHESIS TRANSCRIPTIONAL REGULATORY PROTEIN ALGB"/>
    <property type="match status" value="1"/>
</dbReference>
<dbReference type="SUPFAM" id="SSF46689">
    <property type="entry name" value="Homeodomain-like"/>
    <property type="match status" value="1"/>
</dbReference>
<dbReference type="InterPro" id="IPR011006">
    <property type="entry name" value="CheY-like_superfamily"/>
</dbReference>
<keyword evidence="4" id="KW-0804">Transcription</keyword>
<dbReference type="GO" id="GO:0005524">
    <property type="term" value="F:ATP binding"/>
    <property type="evidence" value="ECO:0007669"/>
    <property type="project" value="UniProtKB-KW"/>
</dbReference>
<evidence type="ECO:0000313" key="9">
    <source>
        <dbReference type="EMBL" id="MBP3191352.1"/>
    </source>
</evidence>